<feature type="transmembrane region" description="Helical" evidence="6">
    <location>
        <begin position="257"/>
        <end position="274"/>
    </location>
</feature>
<feature type="transmembrane region" description="Helical" evidence="6">
    <location>
        <begin position="143"/>
        <end position="167"/>
    </location>
</feature>
<dbReference type="EMBL" id="LNNH01000039">
    <property type="protein sequence ID" value="KWW15528.1"/>
    <property type="molecule type" value="Genomic_DNA"/>
</dbReference>
<feature type="transmembrane region" description="Helical" evidence="6">
    <location>
        <begin position="439"/>
        <end position="461"/>
    </location>
</feature>
<feature type="transmembrane region" description="Helical" evidence="6">
    <location>
        <begin position="12"/>
        <end position="34"/>
    </location>
</feature>
<feature type="transmembrane region" description="Helical" evidence="6">
    <location>
        <begin position="312"/>
        <end position="333"/>
    </location>
</feature>
<gene>
    <name evidence="7" type="ORF">AS888_08330</name>
</gene>
<feature type="transmembrane region" description="Helical" evidence="6">
    <location>
        <begin position="411"/>
        <end position="433"/>
    </location>
</feature>
<keyword evidence="2" id="KW-1003">Cell membrane</keyword>
<evidence type="ECO:0000256" key="6">
    <source>
        <dbReference type="SAM" id="Phobius"/>
    </source>
</evidence>
<name>A0A120GNH3_9BACI</name>
<evidence type="ECO:0000256" key="2">
    <source>
        <dbReference type="ARBA" id="ARBA00022475"/>
    </source>
</evidence>
<dbReference type="PANTHER" id="PTHR43652">
    <property type="entry name" value="BASIC AMINO ACID ANTIPORTER YFCC-RELATED"/>
    <property type="match status" value="1"/>
</dbReference>
<reference evidence="7 8" key="1">
    <citation type="submission" date="2015-11" db="EMBL/GenBank/DDBJ databases">
        <title>Genome Sequence of Bacillus simplex strain VanAntwerpen2.</title>
        <authorList>
            <person name="Couger M.B."/>
        </authorList>
    </citation>
    <scope>NUCLEOTIDE SEQUENCE [LARGE SCALE GENOMIC DNA]</scope>
    <source>
        <strain evidence="7 8">VanAntwerpen02</strain>
    </source>
</reference>
<keyword evidence="3 6" id="KW-0812">Transmembrane</keyword>
<comment type="subcellular location">
    <subcellularLocation>
        <location evidence="1">Cell membrane</location>
        <topology evidence="1">Multi-pass membrane protein</topology>
    </subcellularLocation>
</comment>
<evidence type="ECO:0000256" key="4">
    <source>
        <dbReference type="ARBA" id="ARBA00022989"/>
    </source>
</evidence>
<protein>
    <submittedName>
        <fullName evidence="7">C4-dicarboxylate ABC transporter permease</fullName>
    </submittedName>
</protein>
<evidence type="ECO:0000256" key="1">
    <source>
        <dbReference type="ARBA" id="ARBA00004651"/>
    </source>
</evidence>
<dbReference type="InterPro" id="IPR051679">
    <property type="entry name" value="DASS-Related_Transporters"/>
</dbReference>
<proteinExistence type="predicted"/>
<dbReference type="RefSeq" id="WP_061143616.1">
    <property type="nucleotide sequence ID" value="NZ_LNNH01000039.1"/>
</dbReference>
<keyword evidence="4 6" id="KW-1133">Transmembrane helix</keyword>
<feature type="transmembrane region" description="Helical" evidence="6">
    <location>
        <begin position="280"/>
        <end position="300"/>
    </location>
</feature>
<dbReference type="PANTHER" id="PTHR43652:SF2">
    <property type="entry name" value="BASIC AMINO ACID ANTIPORTER YFCC-RELATED"/>
    <property type="match status" value="1"/>
</dbReference>
<comment type="caution">
    <text evidence="7">The sequence shown here is derived from an EMBL/GenBank/DDBJ whole genome shotgun (WGS) entry which is preliminary data.</text>
</comment>
<keyword evidence="5 6" id="KW-0472">Membrane</keyword>
<evidence type="ECO:0000256" key="3">
    <source>
        <dbReference type="ARBA" id="ARBA00022692"/>
    </source>
</evidence>
<feature type="transmembrane region" description="Helical" evidence="6">
    <location>
        <begin position="83"/>
        <end position="107"/>
    </location>
</feature>
<evidence type="ECO:0000256" key="5">
    <source>
        <dbReference type="ARBA" id="ARBA00023136"/>
    </source>
</evidence>
<organism evidence="7 8">
    <name type="scientific">Peribacillus simplex</name>
    <dbReference type="NCBI Taxonomy" id="1478"/>
    <lineage>
        <taxon>Bacteria</taxon>
        <taxon>Bacillati</taxon>
        <taxon>Bacillota</taxon>
        <taxon>Bacilli</taxon>
        <taxon>Bacillales</taxon>
        <taxon>Bacillaceae</taxon>
        <taxon>Peribacillus</taxon>
    </lineage>
</organism>
<feature type="transmembrane region" description="Helical" evidence="6">
    <location>
        <begin position="353"/>
        <end position="373"/>
    </location>
</feature>
<evidence type="ECO:0000313" key="8">
    <source>
        <dbReference type="Proteomes" id="UP000064189"/>
    </source>
</evidence>
<feature type="transmembrane region" description="Helical" evidence="6">
    <location>
        <begin position="199"/>
        <end position="218"/>
    </location>
</feature>
<accession>A0A120GNH3</accession>
<dbReference type="AlphaFoldDB" id="A0A120GNH3"/>
<evidence type="ECO:0000313" key="7">
    <source>
        <dbReference type="EMBL" id="KWW15528.1"/>
    </source>
</evidence>
<feature type="transmembrane region" description="Helical" evidence="6">
    <location>
        <begin position="119"/>
        <end position="137"/>
    </location>
</feature>
<sequence>MFKGKKGTEKKTGINAHVLIFSLIVIAAVLTYIVPAGHYDKVEVKGHSEIDPDTFRFIDSDPVGLLELFSNIHTGMVNGAGTIFFVLIIGGVFGIISATGALDTFITSFARKMANREKLIIPVLMLFFAICGATMGMSDETAVYVGLLVPLTIALGFDAVTGFAIVVVGASMGYTAGFMNPFTVGVAQGIAELPTFSGIGYRLIVFAIFYIIAVMFVYRHAMKVKANPELGSYGKFGRLNQDTKQQPAVKMTFRHKLVLGAFLLNFIILIFGVMKYEWYVTEIAGLFLMFGIIMGILGRLSPSSIADSFVKGAAELIGGAIIIGLAQAVLVIFESGGLMDTILYYASDLLNMIPSGFAAVGMMILQLIINFLVPSGSGQAALTMPLMSPLADLVGVTRQTAVLAFQFGDGIAASIFPTNGALIASLTIAGIPWNKWVKWYIPFFIIQLIVCAILLVVAEWINYGPF</sequence>
<dbReference type="GO" id="GO:0005886">
    <property type="term" value="C:plasma membrane"/>
    <property type="evidence" value="ECO:0007669"/>
    <property type="project" value="UniProtKB-SubCell"/>
</dbReference>
<keyword evidence="8" id="KW-1185">Reference proteome</keyword>
<dbReference type="Proteomes" id="UP000064189">
    <property type="component" value="Unassembled WGS sequence"/>
</dbReference>
<dbReference type="Pfam" id="PF03606">
    <property type="entry name" value="DcuC"/>
    <property type="match status" value="1"/>
</dbReference>
<dbReference type="InterPro" id="IPR018385">
    <property type="entry name" value="C4_dicarb_anaerob_car-like"/>
</dbReference>